<dbReference type="PANTHER" id="PTHR33154">
    <property type="entry name" value="TRANSCRIPTIONAL REGULATOR, ARSR FAMILY"/>
    <property type="match status" value="1"/>
</dbReference>
<evidence type="ECO:0000256" key="2">
    <source>
        <dbReference type="ARBA" id="ARBA00023125"/>
    </source>
</evidence>
<sequence>MYEPLAEVYRALGDGYRLRILAMLKVRETCVCEMVALLPITQSAVSQHLRKLKQAGLVQERRQKYWIYYRLNEAMAAPVASLVRALPEEPSDVQWLTTHAVGWPCSVAENGARKTNDAADEEGEAVSGHHGHSERDAGLYR</sequence>
<dbReference type="CDD" id="cd00090">
    <property type="entry name" value="HTH_ARSR"/>
    <property type="match status" value="1"/>
</dbReference>
<evidence type="ECO:0000259" key="5">
    <source>
        <dbReference type="PROSITE" id="PS50987"/>
    </source>
</evidence>
<dbReference type="InterPro" id="IPR036390">
    <property type="entry name" value="WH_DNA-bd_sf"/>
</dbReference>
<keyword evidence="1" id="KW-0805">Transcription regulation</keyword>
<evidence type="ECO:0000256" key="4">
    <source>
        <dbReference type="SAM" id="MobiDB-lite"/>
    </source>
</evidence>
<evidence type="ECO:0000256" key="3">
    <source>
        <dbReference type="ARBA" id="ARBA00023163"/>
    </source>
</evidence>
<dbReference type="SMART" id="SM00418">
    <property type="entry name" value="HTH_ARSR"/>
    <property type="match status" value="1"/>
</dbReference>
<dbReference type="InterPro" id="IPR011991">
    <property type="entry name" value="ArsR-like_HTH"/>
</dbReference>
<keyword evidence="2" id="KW-0238">DNA-binding</keyword>
<reference evidence="6 7" key="1">
    <citation type="journal article" date="2019" name="Sci. Rep.">
        <title>Sulfobacillus thermotolerans: new insights into resistance and metabolic capacities of acidophilic chemolithotrophs.</title>
        <authorList>
            <person name="Panyushkina A.E."/>
            <person name="Babenko V.V."/>
            <person name="Nikitina A.S."/>
            <person name="Selezneva O.V."/>
            <person name="Tsaplina I.A."/>
            <person name="Letarova M.A."/>
            <person name="Kostryukova E.S."/>
            <person name="Letarov A.V."/>
        </authorList>
    </citation>
    <scope>NUCLEOTIDE SEQUENCE [LARGE SCALE GENOMIC DNA]</scope>
    <source>
        <strain evidence="6 7">Kr1</strain>
    </source>
</reference>
<dbReference type="Proteomes" id="UP000325292">
    <property type="component" value="Chromosome"/>
</dbReference>
<dbReference type="EMBL" id="CP019454">
    <property type="protein sequence ID" value="AUW92715.1"/>
    <property type="molecule type" value="Genomic_DNA"/>
</dbReference>
<dbReference type="PROSITE" id="PS50987">
    <property type="entry name" value="HTH_ARSR_2"/>
    <property type="match status" value="1"/>
</dbReference>
<keyword evidence="7" id="KW-1185">Reference proteome</keyword>
<proteinExistence type="predicted"/>
<feature type="domain" description="HTH arsR-type" evidence="5">
    <location>
        <begin position="1"/>
        <end position="94"/>
    </location>
</feature>
<evidence type="ECO:0000256" key="1">
    <source>
        <dbReference type="ARBA" id="ARBA00023015"/>
    </source>
</evidence>
<dbReference type="InterPro" id="IPR001845">
    <property type="entry name" value="HTH_ArsR_DNA-bd_dom"/>
</dbReference>
<feature type="compositionally biased region" description="Basic and acidic residues" evidence="4">
    <location>
        <begin position="131"/>
        <end position="141"/>
    </location>
</feature>
<dbReference type="Pfam" id="PF01022">
    <property type="entry name" value="HTH_5"/>
    <property type="match status" value="1"/>
</dbReference>
<dbReference type="InterPro" id="IPR036388">
    <property type="entry name" value="WH-like_DNA-bd_sf"/>
</dbReference>
<dbReference type="NCBIfam" id="NF033788">
    <property type="entry name" value="HTH_metalloreg"/>
    <property type="match status" value="1"/>
</dbReference>
<dbReference type="PRINTS" id="PR00778">
    <property type="entry name" value="HTHARSR"/>
</dbReference>
<organism evidence="6 7">
    <name type="scientific">Sulfobacillus thermotolerans</name>
    <dbReference type="NCBI Taxonomy" id="338644"/>
    <lineage>
        <taxon>Bacteria</taxon>
        <taxon>Bacillati</taxon>
        <taxon>Bacillota</taxon>
        <taxon>Clostridia</taxon>
        <taxon>Eubacteriales</taxon>
        <taxon>Clostridiales Family XVII. Incertae Sedis</taxon>
        <taxon>Sulfobacillus</taxon>
    </lineage>
</organism>
<evidence type="ECO:0000313" key="7">
    <source>
        <dbReference type="Proteomes" id="UP000325292"/>
    </source>
</evidence>
<protein>
    <recommendedName>
        <fullName evidence="5">HTH arsR-type domain-containing protein</fullName>
    </recommendedName>
</protein>
<dbReference type="PANTHER" id="PTHR33154:SF18">
    <property type="entry name" value="ARSENICAL RESISTANCE OPERON REPRESSOR"/>
    <property type="match status" value="1"/>
</dbReference>
<evidence type="ECO:0000313" key="6">
    <source>
        <dbReference type="EMBL" id="AUW92715.1"/>
    </source>
</evidence>
<feature type="region of interest" description="Disordered" evidence="4">
    <location>
        <begin position="112"/>
        <end position="141"/>
    </location>
</feature>
<dbReference type="Gene3D" id="1.10.10.10">
    <property type="entry name" value="Winged helix-like DNA-binding domain superfamily/Winged helix DNA-binding domain"/>
    <property type="match status" value="1"/>
</dbReference>
<name>A0ABN5GW44_9FIRM</name>
<keyword evidence="3" id="KW-0804">Transcription</keyword>
<dbReference type="SUPFAM" id="SSF46785">
    <property type="entry name" value="Winged helix' DNA-binding domain"/>
    <property type="match status" value="1"/>
</dbReference>
<gene>
    <name evidence="6" type="ORF">BXT84_01020</name>
</gene>
<dbReference type="InterPro" id="IPR051081">
    <property type="entry name" value="HTH_MetalResp_TranReg"/>
</dbReference>
<accession>A0ABN5GW44</accession>